<dbReference type="Proteomes" id="UP000306113">
    <property type="component" value="Unassembled WGS sequence"/>
</dbReference>
<evidence type="ECO:0000256" key="2">
    <source>
        <dbReference type="ARBA" id="ARBA00022475"/>
    </source>
</evidence>
<evidence type="ECO:0000313" key="8">
    <source>
        <dbReference type="Proteomes" id="UP000306113"/>
    </source>
</evidence>
<dbReference type="PANTHER" id="PTHR43646:SF2">
    <property type="entry name" value="GLYCOSYLTRANSFERASE 2-LIKE DOMAIN-CONTAINING PROTEIN"/>
    <property type="match status" value="1"/>
</dbReference>
<gene>
    <name evidence="7" type="ORF">E7681_02555</name>
</gene>
<keyword evidence="8" id="KW-1185">Reference proteome</keyword>
<dbReference type="GO" id="GO:0016757">
    <property type="term" value="F:glycosyltransferase activity"/>
    <property type="evidence" value="ECO:0007669"/>
    <property type="project" value="UniProtKB-KW"/>
</dbReference>
<dbReference type="GO" id="GO:0005886">
    <property type="term" value="C:plasma membrane"/>
    <property type="evidence" value="ECO:0007669"/>
    <property type="project" value="UniProtKB-SubCell"/>
</dbReference>
<dbReference type="SUPFAM" id="SSF53448">
    <property type="entry name" value="Nucleotide-diphospho-sugar transferases"/>
    <property type="match status" value="1"/>
</dbReference>
<evidence type="ECO:0000259" key="6">
    <source>
        <dbReference type="Pfam" id="PF00535"/>
    </source>
</evidence>
<evidence type="ECO:0000256" key="5">
    <source>
        <dbReference type="ARBA" id="ARBA00023136"/>
    </source>
</evidence>
<dbReference type="Gene3D" id="3.90.550.10">
    <property type="entry name" value="Spore Coat Polysaccharide Biosynthesis Protein SpsA, Chain A"/>
    <property type="match status" value="1"/>
</dbReference>
<reference evidence="7 8" key="1">
    <citation type="submission" date="2019-04" db="EMBL/GenBank/DDBJ databases">
        <title>Draft genome sequence of Youngimonas vesicularis.</title>
        <authorList>
            <person name="Hameed A."/>
        </authorList>
    </citation>
    <scope>NUCLEOTIDE SEQUENCE [LARGE SCALE GENOMIC DNA]</scope>
    <source>
        <strain evidence="7 8">CC-AMW-E</strain>
    </source>
</reference>
<accession>A0A4S3MD21</accession>
<dbReference type="RefSeq" id="WP_136337685.1">
    <property type="nucleotide sequence ID" value="NZ_SSMD01000001.1"/>
</dbReference>
<evidence type="ECO:0000256" key="4">
    <source>
        <dbReference type="ARBA" id="ARBA00022679"/>
    </source>
</evidence>
<dbReference type="InterPro" id="IPR029044">
    <property type="entry name" value="Nucleotide-diphossugar_trans"/>
</dbReference>
<dbReference type="PANTHER" id="PTHR43646">
    <property type="entry name" value="GLYCOSYLTRANSFERASE"/>
    <property type="match status" value="1"/>
</dbReference>
<protein>
    <submittedName>
        <fullName evidence="7">Glycosyltransferase</fullName>
    </submittedName>
</protein>
<dbReference type="InterPro" id="IPR001173">
    <property type="entry name" value="Glyco_trans_2-like"/>
</dbReference>
<sequence>MISIIIPANNEESMISRCLGSLAASSAVPEPVEVIVAANACTDRTVQGALSWRDGIEANGWSLIVLDLPEGGKMNAMNQGDAAASGDKRIYLDADVTVDPDLLAQLSRALATPEARYASGDVRIAPARTFASRAYRRIYGRVPFFTQDVPGCGLFAVNAAGRKRWGTFPDIISDDTFVRLSFAPGERVKTQAGYDWPIVEGFENLVKVRRRQNIGVDQVDRLYPDLTRNDTKPRMSIPMLCGLFLRDPAGFAVYAGVALVVKLTQGRNASDWSRGR</sequence>
<evidence type="ECO:0000313" key="7">
    <source>
        <dbReference type="EMBL" id="THD76741.1"/>
    </source>
</evidence>
<comment type="subcellular location">
    <subcellularLocation>
        <location evidence="1">Cell membrane</location>
    </subcellularLocation>
</comment>
<keyword evidence="5" id="KW-0472">Membrane</keyword>
<evidence type="ECO:0000256" key="3">
    <source>
        <dbReference type="ARBA" id="ARBA00022676"/>
    </source>
</evidence>
<keyword evidence="4 7" id="KW-0808">Transferase</keyword>
<dbReference type="EMBL" id="SSMD01000001">
    <property type="protein sequence ID" value="THD76741.1"/>
    <property type="molecule type" value="Genomic_DNA"/>
</dbReference>
<name>A0A4S3MD21_9RHOB</name>
<keyword evidence="3" id="KW-0328">Glycosyltransferase</keyword>
<evidence type="ECO:0000256" key="1">
    <source>
        <dbReference type="ARBA" id="ARBA00004236"/>
    </source>
</evidence>
<keyword evidence="2" id="KW-1003">Cell membrane</keyword>
<comment type="caution">
    <text evidence="7">The sequence shown here is derived from an EMBL/GenBank/DDBJ whole genome shotgun (WGS) entry which is preliminary data.</text>
</comment>
<dbReference type="OrthoDB" id="9797391at2"/>
<feature type="domain" description="Glycosyltransferase 2-like" evidence="6">
    <location>
        <begin position="3"/>
        <end position="139"/>
    </location>
</feature>
<organism evidence="7 8">
    <name type="scientific">Thalassobius vesicularis</name>
    <dbReference type="NCBI Taxonomy" id="1294297"/>
    <lineage>
        <taxon>Bacteria</taxon>
        <taxon>Pseudomonadati</taxon>
        <taxon>Pseudomonadota</taxon>
        <taxon>Alphaproteobacteria</taxon>
        <taxon>Rhodobacterales</taxon>
        <taxon>Roseobacteraceae</taxon>
        <taxon>Thalassovita</taxon>
    </lineage>
</organism>
<dbReference type="Pfam" id="PF00535">
    <property type="entry name" value="Glycos_transf_2"/>
    <property type="match status" value="1"/>
</dbReference>
<proteinExistence type="predicted"/>
<dbReference type="AlphaFoldDB" id="A0A4S3MD21"/>